<protein>
    <submittedName>
        <fullName evidence="1">Uncharacterized protein</fullName>
    </submittedName>
</protein>
<sequence>MSWCFATGITDRCRRLFRMRCFCDAGQDHTPWIVEGVASRGNSSQTHESLLLFTHHFRKDVFDCGRSTKTEWIRYLYIYDSLWCERQQRKWKAVIIL</sequence>
<comment type="caution">
    <text evidence="1">The sequence shown here is derived from an EMBL/GenBank/DDBJ whole genome shotgun (WGS) entry which is preliminary data.</text>
</comment>
<accession>A0AAP0Q2K6</accession>
<evidence type="ECO:0000313" key="1">
    <source>
        <dbReference type="EMBL" id="KAK9163584.1"/>
    </source>
</evidence>
<proteinExistence type="predicted"/>
<reference evidence="1 2" key="1">
    <citation type="submission" date="2024-01" db="EMBL/GenBank/DDBJ databases">
        <title>Genome assemblies of Stephania.</title>
        <authorList>
            <person name="Yang L."/>
        </authorList>
    </citation>
    <scope>NUCLEOTIDE SEQUENCE [LARGE SCALE GENOMIC DNA]</scope>
    <source>
        <strain evidence="1">YNDBR</strain>
        <tissue evidence="1">Leaf</tissue>
    </source>
</reference>
<organism evidence="1 2">
    <name type="scientific">Stephania yunnanensis</name>
    <dbReference type="NCBI Taxonomy" id="152371"/>
    <lineage>
        <taxon>Eukaryota</taxon>
        <taxon>Viridiplantae</taxon>
        <taxon>Streptophyta</taxon>
        <taxon>Embryophyta</taxon>
        <taxon>Tracheophyta</taxon>
        <taxon>Spermatophyta</taxon>
        <taxon>Magnoliopsida</taxon>
        <taxon>Ranunculales</taxon>
        <taxon>Menispermaceae</taxon>
        <taxon>Menispermoideae</taxon>
        <taxon>Cissampelideae</taxon>
        <taxon>Stephania</taxon>
    </lineage>
</organism>
<gene>
    <name evidence="1" type="ORF">Syun_004486</name>
</gene>
<dbReference type="Proteomes" id="UP001420932">
    <property type="component" value="Unassembled WGS sequence"/>
</dbReference>
<dbReference type="EMBL" id="JBBNAF010000002">
    <property type="protein sequence ID" value="KAK9163584.1"/>
    <property type="molecule type" value="Genomic_DNA"/>
</dbReference>
<dbReference type="AlphaFoldDB" id="A0AAP0Q2K6"/>
<evidence type="ECO:0000313" key="2">
    <source>
        <dbReference type="Proteomes" id="UP001420932"/>
    </source>
</evidence>
<keyword evidence="2" id="KW-1185">Reference proteome</keyword>
<name>A0AAP0Q2K6_9MAGN</name>